<dbReference type="EC" id="3.1.1.29" evidence="1 8"/>
<comment type="catalytic activity">
    <reaction evidence="6 8 9">
        <text>an N-acyl-L-alpha-aminoacyl-tRNA + H2O = an N-acyl-L-amino acid + a tRNA + H(+)</text>
        <dbReference type="Rhea" id="RHEA:54448"/>
        <dbReference type="Rhea" id="RHEA-COMP:10123"/>
        <dbReference type="Rhea" id="RHEA-COMP:13883"/>
        <dbReference type="ChEBI" id="CHEBI:15377"/>
        <dbReference type="ChEBI" id="CHEBI:15378"/>
        <dbReference type="ChEBI" id="CHEBI:59874"/>
        <dbReference type="ChEBI" id="CHEBI:78442"/>
        <dbReference type="ChEBI" id="CHEBI:138191"/>
        <dbReference type="EC" id="3.1.1.29"/>
    </reaction>
</comment>
<dbReference type="GO" id="GO:0000049">
    <property type="term" value="F:tRNA binding"/>
    <property type="evidence" value="ECO:0007669"/>
    <property type="project" value="UniProtKB-UniRule"/>
</dbReference>
<organism evidence="11">
    <name type="scientific">Tepidanaerobacter syntrophicus</name>
    <dbReference type="NCBI Taxonomy" id="224999"/>
    <lineage>
        <taxon>Bacteria</taxon>
        <taxon>Bacillati</taxon>
        <taxon>Bacillota</taxon>
        <taxon>Clostridia</taxon>
        <taxon>Thermosediminibacterales</taxon>
        <taxon>Tepidanaerobacteraceae</taxon>
        <taxon>Tepidanaerobacter</taxon>
    </lineage>
</organism>
<keyword evidence="4 8" id="KW-0694">RNA-binding</keyword>
<comment type="function">
    <text evidence="8">Catalyzes the release of premature peptidyl moieties from peptidyl-tRNA molecules trapped in stalled 50S ribosomal subunits, and thus maintains levels of free tRNAs and 50S ribosomes.</text>
</comment>
<dbReference type="PROSITE" id="PS01195">
    <property type="entry name" value="PEPT_TRNA_HYDROL_1"/>
    <property type="match status" value="1"/>
</dbReference>
<comment type="caution">
    <text evidence="8">Lacks conserved residue(s) required for the propagation of feature annotation.</text>
</comment>
<dbReference type="GO" id="GO:0006515">
    <property type="term" value="P:protein quality control for misfolded or incompletely synthesized proteins"/>
    <property type="evidence" value="ECO:0007669"/>
    <property type="project" value="UniProtKB-UniRule"/>
</dbReference>
<evidence type="ECO:0000313" key="11">
    <source>
        <dbReference type="EMBL" id="GAQ24793.1"/>
    </source>
</evidence>
<gene>
    <name evidence="8" type="primary">pth</name>
    <name evidence="11" type="ORF">TSYNT_6173</name>
</gene>
<keyword evidence="3 8" id="KW-0378">Hydrolase</keyword>
<dbReference type="GO" id="GO:0004045">
    <property type="term" value="F:peptidyl-tRNA hydrolase activity"/>
    <property type="evidence" value="ECO:0007669"/>
    <property type="project" value="UniProtKB-UniRule"/>
</dbReference>
<evidence type="ECO:0000256" key="10">
    <source>
        <dbReference type="RuleBase" id="RU004320"/>
    </source>
</evidence>
<evidence type="ECO:0000256" key="7">
    <source>
        <dbReference type="ARBA" id="ARBA00050038"/>
    </source>
</evidence>
<evidence type="ECO:0000256" key="1">
    <source>
        <dbReference type="ARBA" id="ARBA00013260"/>
    </source>
</evidence>
<evidence type="ECO:0000256" key="4">
    <source>
        <dbReference type="ARBA" id="ARBA00022884"/>
    </source>
</evidence>
<dbReference type="PANTHER" id="PTHR17224:SF1">
    <property type="entry name" value="PEPTIDYL-TRNA HYDROLASE"/>
    <property type="match status" value="1"/>
</dbReference>
<dbReference type="RefSeq" id="WP_059031951.1">
    <property type="nucleotide sequence ID" value="NZ_BSDN01000003.1"/>
</dbReference>
<evidence type="ECO:0000256" key="6">
    <source>
        <dbReference type="ARBA" id="ARBA00048707"/>
    </source>
</evidence>
<comment type="function">
    <text evidence="8">Hydrolyzes ribosome-free peptidyl-tRNAs (with 1 or more amino acids incorporated), which drop off the ribosome during protein synthesis, or as a result of ribosome stalling.</text>
</comment>
<feature type="binding site" evidence="8">
    <location>
        <position position="14"/>
    </location>
    <ligand>
        <name>tRNA</name>
        <dbReference type="ChEBI" id="CHEBI:17843"/>
    </ligand>
</feature>
<dbReference type="PANTHER" id="PTHR17224">
    <property type="entry name" value="PEPTIDYL-TRNA HYDROLASE"/>
    <property type="match status" value="1"/>
</dbReference>
<feature type="site" description="Discriminates between blocked and unblocked aminoacyl-tRNA" evidence="8">
    <location>
        <position position="9"/>
    </location>
</feature>
<dbReference type="GO" id="GO:0005737">
    <property type="term" value="C:cytoplasm"/>
    <property type="evidence" value="ECO:0007669"/>
    <property type="project" value="UniProtKB-SubCell"/>
</dbReference>
<sequence length="204" mass="22521">MFLIAGLGNPGKEYEDTRHNVGFMVLDKISEKLNTSINKVKFKGLIGDAMYKGEKILLLKPLTFMNLSGESVADAARFYKIPLENIIIIYDDMDLPTGRIRIRPEGSSGGHRGMDSVIYQLASDKICRIRVGIGRPDGRKDPINYVLGKFQKEEAEDIKTAIEAAADAALCIISEGVQKAMSIYNGFDAAQDRQKGKGSDLFDK</sequence>
<comment type="subunit">
    <text evidence="8">Monomer.</text>
</comment>
<dbReference type="AlphaFoldDB" id="A0A0U9HDA4"/>
<dbReference type="InterPro" id="IPR018171">
    <property type="entry name" value="Pept_tRNA_hydro_CS"/>
</dbReference>
<dbReference type="STRING" id="224999.GCA_001485475_00799"/>
<comment type="subcellular location">
    <subcellularLocation>
        <location evidence="8">Cytoplasm</location>
    </subcellularLocation>
</comment>
<comment type="similarity">
    <text evidence="5 8 10">Belongs to the PTH family.</text>
</comment>
<evidence type="ECO:0000256" key="9">
    <source>
        <dbReference type="RuleBase" id="RU000673"/>
    </source>
</evidence>
<keyword evidence="8" id="KW-0963">Cytoplasm</keyword>
<dbReference type="OrthoDB" id="9800507at2"/>
<dbReference type="HAMAP" id="MF_00083">
    <property type="entry name" value="Pept_tRNA_hydro_bact"/>
    <property type="match status" value="1"/>
</dbReference>
<dbReference type="Pfam" id="PF01195">
    <property type="entry name" value="Pept_tRNA_hydro"/>
    <property type="match status" value="1"/>
</dbReference>
<evidence type="ECO:0000256" key="2">
    <source>
        <dbReference type="ARBA" id="ARBA00022555"/>
    </source>
</evidence>
<evidence type="ECO:0000256" key="8">
    <source>
        <dbReference type="HAMAP-Rule" id="MF_00083"/>
    </source>
</evidence>
<dbReference type="NCBIfam" id="TIGR00447">
    <property type="entry name" value="pth"/>
    <property type="match status" value="1"/>
</dbReference>
<dbReference type="InterPro" id="IPR036416">
    <property type="entry name" value="Pept_tRNA_hydro_sf"/>
</dbReference>
<dbReference type="InterPro" id="IPR001328">
    <property type="entry name" value="Pept_tRNA_hydro"/>
</dbReference>
<feature type="site" description="Stabilizes the basic form of H active site to accept a proton" evidence="8">
    <location>
        <position position="91"/>
    </location>
</feature>
<accession>A0A0U9HDA4</accession>
<keyword evidence="2 8" id="KW-0820">tRNA-binding</keyword>
<evidence type="ECO:0000313" key="12">
    <source>
        <dbReference type="Proteomes" id="UP000062160"/>
    </source>
</evidence>
<dbReference type="FunFam" id="3.40.50.1470:FF:000001">
    <property type="entry name" value="Peptidyl-tRNA hydrolase"/>
    <property type="match status" value="1"/>
</dbReference>
<dbReference type="Proteomes" id="UP000062160">
    <property type="component" value="Unassembled WGS sequence"/>
</dbReference>
<dbReference type="EMBL" id="DF977000">
    <property type="protein sequence ID" value="GAQ24793.1"/>
    <property type="molecule type" value="Genomic_DNA"/>
</dbReference>
<dbReference type="CDD" id="cd00462">
    <property type="entry name" value="PTH"/>
    <property type="match status" value="1"/>
</dbReference>
<feature type="binding site" evidence="8">
    <location>
        <position position="64"/>
    </location>
    <ligand>
        <name>tRNA</name>
        <dbReference type="ChEBI" id="CHEBI:17843"/>
    </ligand>
</feature>
<feature type="active site" description="Proton acceptor" evidence="8">
    <location>
        <position position="19"/>
    </location>
</feature>
<dbReference type="SUPFAM" id="SSF53178">
    <property type="entry name" value="Peptidyl-tRNA hydrolase-like"/>
    <property type="match status" value="1"/>
</dbReference>
<name>A0A0U9HDA4_9FIRM</name>
<reference evidence="11" key="1">
    <citation type="journal article" date="2016" name="Genome Announc.">
        <title>Draft Genome Sequence of the Syntrophic Lactate-Degrading Bacterium Tepidanaerobacter syntrophicus JLT.</title>
        <authorList>
            <person name="Matsuura N."/>
            <person name="Ohashi A."/>
            <person name="Tourlousse D.M."/>
            <person name="Sekiguchi Y."/>
        </authorList>
    </citation>
    <scope>NUCLEOTIDE SEQUENCE [LARGE SCALE GENOMIC DNA]</scope>
    <source>
        <strain evidence="11">JL</strain>
    </source>
</reference>
<protein>
    <recommendedName>
        <fullName evidence="7 8">Peptidyl-tRNA hydrolase</fullName>
        <shortName evidence="8">Pth</shortName>
        <ecNumber evidence="1 8">3.1.1.29</ecNumber>
    </recommendedName>
</protein>
<proteinExistence type="inferred from homology"/>
<dbReference type="GO" id="GO:0072344">
    <property type="term" value="P:rescue of stalled ribosome"/>
    <property type="evidence" value="ECO:0007669"/>
    <property type="project" value="UniProtKB-UniRule"/>
</dbReference>
<feature type="binding site" evidence="8">
    <location>
        <position position="66"/>
    </location>
    <ligand>
        <name>tRNA</name>
        <dbReference type="ChEBI" id="CHEBI:17843"/>
    </ligand>
</feature>
<evidence type="ECO:0000256" key="5">
    <source>
        <dbReference type="ARBA" id="ARBA00038063"/>
    </source>
</evidence>
<keyword evidence="12" id="KW-1185">Reference proteome</keyword>
<evidence type="ECO:0000256" key="3">
    <source>
        <dbReference type="ARBA" id="ARBA00022801"/>
    </source>
</evidence>
<dbReference type="Gene3D" id="3.40.50.1470">
    <property type="entry name" value="Peptidyl-tRNA hydrolase"/>
    <property type="match status" value="1"/>
</dbReference>